<dbReference type="RefSeq" id="WP_316415623.1">
    <property type="nucleotide sequence ID" value="NZ_AP027080.1"/>
</dbReference>
<dbReference type="KEGG" id="msil:METEAL_18830"/>
<dbReference type="EMBL" id="AP027080">
    <property type="protein sequence ID" value="BDU72709.1"/>
    <property type="molecule type" value="Genomic_DNA"/>
</dbReference>
<dbReference type="Pfam" id="PF04397">
    <property type="entry name" value="LytTR"/>
    <property type="match status" value="1"/>
</dbReference>
<gene>
    <name evidence="4" type="ORF">METEAL_18830</name>
</gene>
<dbReference type="PROSITE" id="PS50110">
    <property type="entry name" value="RESPONSE_REGULATORY"/>
    <property type="match status" value="1"/>
</dbReference>
<proteinExistence type="predicted"/>
<dbReference type="PANTHER" id="PTHR37299:SF1">
    <property type="entry name" value="STAGE 0 SPORULATION PROTEIN A HOMOLOG"/>
    <property type="match status" value="1"/>
</dbReference>
<dbReference type="Pfam" id="PF00072">
    <property type="entry name" value="Response_reg"/>
    <property type="match status" value="1"/>
</dbReference>
<dbReference type="InterPro" id="IPR001789">
    <property type="entry name" value="Sig_transdc_resp-reg_receiver"/>
</dbReference>
<dbReference type="InterPro" id="IPR007492">
    <property type="entry name" value="LytTR_DNA-bd_dom"/>
</dbReference>
<evidence type="ECO:0000259" key="3">
    <source>
        <dbReference type="PROSITE" id="PS50930"/>
    </source>
</evidence>
<evidence type="ECO:0000313" key="5">
    <source>
        <dbReference type="Proteomes" id="UP001238179"/>
    </source>
</evidence>
<organism evidence="4 5">
    <name type="scientific">Mesoterricola silvestris</name>
    <dbReference type="NCBI Taxonomy" id="2927979"/>
    <lineage>
        <taxon>Bacteria</taxon>
        <taxon>Pseudomonadati</taxon>
        <taxon>Acidobacteriota</taxon>
        <taxon>Holophagae</taxon>
        <taxon>Holophagales</taxon>
        <taxon>Holophagaceae</taxon>
        <taxon>Mesoterricola</taxon>
    </lineage>
</organism>
<dbReference type="GO" id="GO:0000156">
    <property type="term" value="F:phosphorelay response regulator activity"/>
    <property type="evidence" value="ECO:0007669"/>
    <property type="project" value="InterPro"/>
</dbReference>
<dbReference type="SUPFAM" id="SSF52172">
    <property type="entry name" value="CheY-like"/>
    <property type="match status" value="1"/>
</dbReference>
<keyword evidence="5" id="KW-1185">Reference proteome</keyword>
<evidence type="ECO:0000313" key="4">
    <source>
        <dbReference type="EMBL" id="BDU72709.1"/>
    </source>
</evidence>
<dbReference type="AlphaFoldDB" id="A0AA48K898"/>
<accession>A0AA48K898</accession>
<dbReference type="InterPro" id="IPR011006">
    <property type="entry name" value="CheY-like_superfamily"/>
</dbReference>
<name>A0AA48K898_9BACT</name>
<evidence type="ECO:0000259" key="2">
    <source>
        <dbReference type="PROSITE" id="PS50110"/>
    </source>
</evidence>
<reference evidence="5" key="1">
    <citation type="journal article" date="2023" name="Int. J. Syst. Evol. Microbiol.">
        <title>Mesoterricola silvestris gen. nov., sp. nov., Mesoterricola sediminis sp. nov., Geothrix oryzae sp. nov., Geothrix edaphica sp. nov., Geothrix rubra sp. nov., and Geothrix limicola sp. nov., six novel members of Acidobacteriota isolated from soils.</title>
        <authorList>
            <person name="Itoh H."/>
            <person name="Sugisawa Y."/>
            <person name="Mise K."/>
            <person name="Xu Z."/>
            <person name="Kuniyasu M."/>
            <person name="Ushijima N."/>
            <person name="Kawano K."/>
            <person name="Kobayashi E."/>
            <person name="Shiratori Y."/>
            <person name="Masuda Y."/>
            <person name="Senoo K."/>
        </authorList>
    </citation>
    <scope>NUCLEOTIDE SEQUENCE [LARGE SCALE GENOMIC DNA]</scope>
    <source>
        <strain evidence="5">W79</strain>
    </source>
</reference>
<protein>
    <submittedName>
        <fullName evidence="4">DNA-binding response regulator</fullName>
    </submittedName>
</protein>
<feature type="domain" description="Response regulatory" evidence="2">
    <location>
        <begin position="4"/>
        <end position="120"/>
    </location>
</feature>
<sequence length="251" mass="28017">MPLNYALIEDEPLARSRMGAMLEQLRPGSVCLGEAEDGLSGLDLLRRIRPDVLFLDIEFPPAGAFGLLRAARAENLRLPPIVFVTAYGDHAIEAFRWEAWDYLMKPLVADRLDETLRRVEGRLLAQPDVGSLLQALEAARRHEAPERFMVTRKGRLRVLAWGDVTHLSTENRLLFAHTAEGRFPLDRTLDELEGLLSPAFFRCHRGAMVALAAVREVKVEDGGSGELTTTGGDRLPVSRERMPALRRCLNG</sequence>
<keyword evidence="4" id="KW-0238">DNA-binding</keyword>
<dbReference type="Gene3D" id="2.40.50.1020">
    <property type="entry name" value="LytTr DNA-binding domain"/>
    <property type="match status" value="1"/>
</dbReference>
<dbReference type="PROSITE" id="PS50930">
    <property type="entry name" value="HTH_LYTTR"/>
    <property type="match status" value="1"/>
</dbReference>
<dbReference type="SMART" id="SM00448">
    <property type="entry name" value="REC"/>
    <property type="match status" value="1"/>
</dbReference>
<dbReference type="InterPro" id="IPR046947">
    <property type="entry name" value="LytR-like"/>
</dbReference>
<dbReference type="SMART" id="SM00850">
    <property type="entry name" value="LytTR"/>
    <property type="match status" value="1"/>
</dbReference>
<dbReference type="GO" id="GO:0003677">
    <property type="term" value="F:DNA binding"/>
    <property type="evidence" value="ECO:0007669"/>
    <property type="project" value="UniProtKB-KW"/>
</dbReference>
<feature type="domain" description="HTH LytTR-type" evidence="3">
    <location>
        <begin position="148"/>
        <end position="251"/>
    </location>
</feature>
<feature type="modified residue" description="4-aspartylphosphate" evidence="1">
    <location>
        <position position="56"/>
    </location>
</feature>
<dbReference type="Gene3D" id="3.40.50.2300">
    <property type="match status" value="1"/>
</dbReference>
<evidence type="ECO:0000256" key="1">
    <source>
        <dbReference type="PROSITE-ProRule" id="PRU00169"/>
    </source>
</evidence>
<dbReference type="Proteomes" id="UP001238179">
    <property type="component" value="Chromosome"/>
</dbReference>
<keyword evidence="1" id="KW-0597">Phosphoprotein</keyword>
<dbReference type="PANTHER" id="PTHR37299">
    <property type="entry name" value="TRANSCRIPTIONAL REGULATOR-RELATED"/>
    <property type="match status" value="1"/>
</dbReference>